<dbReference type="Gene3D" id="1.25.40.10">
    <property type="entry name" value="Tetratricopeptide repeat domain"/>
    <property type="match status" value="1"/>
</dbReference>
<evidence type="ECO:0000313" key="5">
    <source>
        <dbReference type="Proteomes" id="UP000520814"/>
    </source>
</evidence>
<dbReference type="SMART" id="SM00862">
    <property type="entry name" value="Trans_reg_C"/>
    <property type="match status" value="1"/>
</dbReference>
<dbReference type="AlphaFoldDB" id="A0A7W9W8P6"/>
<dbReference type="PANTHER" id="PTHR47691:SF3">
    <property type="entry name" value="HTH-TYPE TRANSCRIPTIONAL REGULATOR RV0890C-RELATED"/>
    <property type="match status" value="1"/>
</dbReference>
<dbReference type="GO" id="GO:0006355">
    <property type="term" value="P:regulation of DNA-templated transcription"/>
    <property type="evidence" value="ECO:0007669"/>
    <property type="project" value="InterPro"/>
</dbReference>
<dbReference type="GO" id="GO:0003677">
    <property type="term" value="F:DNA binding"/>
    <property type="evidence" value="ECO:0007669"/>
    <property type="project" value="UniProtKB-UniRule"/>
</dbReference>
<dbReference type="InterPro" id="IPR011990">
    <property type="entry name" value="TPR-like_helical_dom_sf"/>
</dbReference>
<dbReference type="Pfam" id="PF00486">
    <property type="entry name" value="Trans_reg_C"/>
    <property type="match status" value="1"/>
</dbReference>
<dbReference type="InterPro" id="IPR001867">
    <property type="entry name" value="OmpR/PhoB-type_DNA-bd"/>
</dbReference>
<dbReference type="RefSeq" id="WP_184202773.1">
    <property type="nucleotide sequence ID" value="NZ_JACHGW010000005.1"/>
</dbReference>
<dbReference type="PANTHER" id="PTHR47691">
    <property type="entry name" value="REGULATOR-RELATED"/>
    <property type="match status" value="1"/>
</dbReference>
<dbReference type="SUPFAM" id="SSF48452">
    <property type="entry name" value="TPR-like"/>
    <property type="match status" value="1"/>
</dbReference>
<gene>
    <name evidence="4" type="ORF">HNQ39_004785</name>
</gene>
<dbReference type="GO" id="GO:0000160">
    <property type="term" value="P:phosphorelay signal transduction system"/>
    <property type="evidence" value="ECO:0007669"/>
    <property type="project" value="InterPro"/>
</dbReference>
<dbReference type="EMBL" id="JACHGW010000005">
    <property type="protein sequence ID" value="MBB6052953.1"/>
    <property type="molecule type" value="Genomic_DNA"/>
</dbReference>
<organism evidence="4 5">
    <name type="scientific">Armatimonas rosea</name>
    <dbReference type="NCBI Taxonomy" id="685828"/>
    <lineage>
        <taxon>Bacteria</taxon>
        <taxon>Bacillati</taxon>
        <taxon>Armatimonadota</taxon>
        <taxon>Armatimonadia</taxon>
        <taxon>Armatimonadales</taxon>
        <taxon>Armatimonadaceae</taxon>
        <taxon>Armatimonas</taxon>
    </lineage>
</organism>
<dbReference type="Proteomes" id="UP000520814">
    <property type="component" value="Unassembled WGS sequence"/>
</dbReference>
<accession>A0A7W9W8P6</accession>
<feature type="DNA-binding region" description="OmpR/PhoB-type" evidence="2">
    <location>
        <begin position="1"/>
        <end position="103"/>
    </location>
</feature>
<evidence type="ECO:0000313" key="4">
    <source>
        <dbReference type="EMBL" id="MBB6052953.1"/>
    </source>
</evidence>
<dbReference type="SUPFAM" id="SSF52540">
    <property type="entry name" value="P-loop containing nucleoside triphosphate hydrolases"/>
    <property type="match status" value="1"/>
</dbReference>
<comment type="caution">
    <text evidence="4">The sequence shown here is derived from an EMBL/GenBank/DDBJ whole genome shotgun (WGS) entry which is preliminary data.</text>
</comment>
<dbReference type="PROSITE" id="PS51755">
    <property type="entry name" value="OMPR_PHOB"/>
    <property type="match status" value="1"/>
</dbReference>
<evidence type="ECO:0000259" key="3">
    <source>
        <dbReference type="PROSITE" id="PS51755"/>
    </source>
</evidence>
<evidence type="ECO:0000256" key="2">
    <source>
        <dbReference type="PROSITE-ProRule" id="PRU01091"/>
    </source>
</evidence>
<feature type="domain" description="OmpR/PhoB-type" evidence="3">
    <location>
        <begin position="1"/>
        <end position="103"/>
    </location>
</feature>
<sequence>MAAPLWRFEFLGDFRATRDRTTITRLESRRALALLAALALSPQRRQTREELIERIWPDAPLEAGRNRLKQALASLRRQLEPPPLPPGSVFEADRFSLGLRAGAVTTDVAELEQALRRQDFPRVQALWRGELLPGLYEDWVQDERERLNALYARAPVLLEEAELLAALVPDEVTTPPAPSRRVELPVQVTRFFGRETEQTTLHALLQDDRWVSLTGPGGIGKTRLAIEVARGWIGGDVWFVPLAEASQGAHFGAALASALKLPLRAQTDPLEQALAFLGVGPALLVLDNAEQLVAQGLAGHLETLLERCPGVRLLVTTRQGLGGGAERLFPVPPLPLPQSESLLELAQLASVQLFLDRAQRARADVGLTARNAATLATLCQRLDGIPLALELVAAWAQALSPGQILARLEAGDTVVTTSRRRGGLERHRSLHHAFDGSFQRLSGGAQRFFTQLSVFRGGGTLEAAGAICDEPDAALLLTELADASLVQLRMTEQEELRFVLLESLRQFAAERLTESELTALQERHGAYYASLAARAARIEPPHDQAEWLNVLQEEWDNLRAAQQVAPLERALQLPCVLTDFLLLRGYVQEGIAWLEAALARPDAPRERAVQARAQLGALTPDFKGIPHARALLEEALAQAREHGLVATEAFVLFHLGRLAYLRYDLPGSWEWHVQARALRESLGEPGPLALSVYALAQLALRLPEPPEPTWELLHRAEALARQAGRQSTLAEILYESACVVTAEGDIEGAFPLLGASRTLARQLGSVRLEGKILNHLGELRRLQGNFAEAMVHYRAATQIFNQLRESGVTHVPIWNLGCCFEASQDWERALLLLACSAKLLDSVGRPIDDESRGVLEQYRQKVVETFGPARAEAIYARGYRMTVEEALALTEK</sequence>
<dbReference type="InterPro" id="IPR027417">
    <property type="entry name" value="P-loop_NTPase"/>
</dbReference>
<keyword evidence="5" id="KW-1185">Reference proteome</keyword>
<protein>
    <submittedName>
        <fullName evidence="4">Putative ATPase</fullName>
    </submittedName>
</protein>
<dbReference type="Gene3D" id="3.40.50.300">
    <property type="entry name" value="P-loop containing nucleotide triphosphate hydrolases"/>
    <property type="match status" value="1"/>
</dbReference>
<dbReference type="InterPro" id="IPR016032">
    <property type="entry name" value="Sig_transdc_resp-reg_C-effctor"/>
</dbReference>
<name>A0A7W9W8P6_ARMRO</name>
<keyword evidence="1 2" id="KW-0238">DNA-binding</keyword>
<dbReference type="InterPro" id="IPR036388">
    <property type="entry name" value="WH-like_DNA-bd_sf"/>
</dbReference>
<reference evidence="4 5" key="1">
    <citation type="submission" date="2020-08" db="EMBL/GenBank/DDBJ databases">
        <title>Genomic Encyclopedia of Type Strains, Phase IV (KMG-IV): sequencing the most valuable type-strain genomes for metagenomic binning, comparative biology and taxonomic classification.</title>
        <authorList>
            <person name="Goeker M."/>
        </authorList>
    </citation>
    <scope>NUCLEOTIDE SEQUENCE [LARGE SCALE GENOMIC DNA]</scope>
    <source>
        <strain evidence="4 5">DSM 23562</strain>
    </source>
</reference>
<dbReference type="SUPFAM" id="SSF46894">
    <property type="entry name" value="C-terminal effector domain of the bipartite response regulators"/>
    <property type="match status" value="1"/>
</dbReference>
<proteinExistence type="predicted"/>
<dbReference type="Gene3D" id="1.10.10.10">
    <property type="entry name" value="Winged helix-like DNA-binding domain superfamily/Winged helix DNA-binding domain"/>
    <property type="match status" value="1"/>
</dbReference>
<evidence type="ECO:0000256" key="1">
    <source>
        <dbReference type="ARBA" id="ARBA00023125"/>
    </source>
</evidence>